<evidence type="ECO:0000256" key="1">
    <source>
        <dbReference type="ARBA" id="ARBA00004173"/>
    </source>
</evidence>
<keyword evidence="4" id="KW-0496">Mitochondrion</keyword>
<evidence type="ECO:0000313" key="9">
    <source>
        <dbReference type="Proteomes" id="UP001150266"/>
    </source>
</evidence>
<dbReference type="Proteomes" id="UP001150266">
    <property type="component" value="Unassembled WGS sequence"/>
</dbReference>
<protein>
    <recommendedName>
        <fullName evidence="5">LYR motif-containing protein 2</fullName>
    </recommendedName>
</protein>
<reference evidence="8" key="1">
    <citation type="submission" date="2022-08" db="EMBL/GenBank/DDBJ databases">
        <title>A Global Phylogenomic Analysis of the Shiitake Genus Lentinula.</title>
        <authorList>
            <consortium name="DOE Joint Genome Institute"/>
            <person name="Sierra-Patev S."/>
            <person name="Min B."/>
            <person name="Naranjo-Ortiz M."/>
            <person name="Looney B."/>
            <person name="Konkel Z."/>
            <person name="Slot J.C."/>
            <person name="Sakamoto Y."/>
            <person name="Steenwyk J.L."/>
            <person name="Rokas A."/>
            <person name="Carro J."/>
            <person name="Camarero S."/>
            <person name="Ferreira P."/>
            <person name="Molpeceres G."/>
            <person name="Ruiz-Duenas F.J."/>
            <person name="Serrano A."/>
            <person name="Henrissat B."/>
            <person name="Drula E."/>
            <person name="Hughes K.W."/>
            <person name="Mata J.L."/>
            <person name="Ishikawa N.K."/>
            <person name="Vargas-Isla R."/>
            <person name="Ushijima S."/>
            <person name="Smith C.A."/>
            <person name="Ahrendt S."/>
            <person name="Andreopoulos W."/>
            <person name="He G."/>
            <person name="Labutti K."/>
            <person name="Lipzen A."/>
            <person name="Ng V."/>
            <person name="Riley R."/>
            <person name="Sandor L."/>
            <person name="Barry K."/>
            <person name="Martinez A.T."/>
            <person name="Xiao Y."/>
            <person name="Gibbons J.G."/>
            <person name="Terashima K."/>
            <person name="Grigoriev I.V."/>
            <person name="Hibbett D.S."/>
        </authorList>
    </citation>
    <scope>NUCLEOTIDE SEQUENCE</scope>
    <source>
        <strain evidence="8">JLM2183</strain>
    </source>
</reference>
<evidence type="ECO:0000256" key="3">
    <source>
        <dbReference type="ARBA" id="ARBA00022946"/>
    </source>
</evidence>
<evidence type="ECO:0000313" key="8">
    <source>
        <dbReference type="EMBL" id="KAJ4486340.1"/>
    </source>
</evidence>
<gene>
    <name evidence="8" type="ORF">J3R30DRAFT_3281477</name>
</gene>
<dbReference type="InterPro" id="IPR045293">
    <property type="entry name" value="Complex1_LYR_LYRM2"/>
</dbReference>
<sequence length="77" mass="9370">MPHLSLKHFILRQQVLDLYRQAVRACRVIPDINTRRETLGWIRSEFERNRNLSDVTDVKEKLKLGRRELKQMLPWTR</sequence>
<dbReference type="EMBL" id="JAOTPV010000003">
    <property type="protein sequence ID" value="KAJ4486340.1"/>
    <property type="molecule type" value="Genomic_DNA"/>
</dbReference>
<evidence type="ECO:0000256" key="6">
    <source>
        <dbReference type="ARBA" id="ARBA00044735"/>
    </source>
</evidence>
<accession>A0A9W9AQV3</accession>
<dbReference type="AlphaFoldDB" id="A0A9W9AQV3"/>
<dbReference type="OrthoDB" id="74240at2759"/>
<feature type="domain" description="Complex 1 LYR protein" evidence="7">
    <location>
        <begin position="13"/>
        <end position="71"/>
    </location>
</feature>
<keyword evidence="9" id="KW-1185">Reference proteome</keyword>
<evidence type="ECO:0000259" key="7">
    <source>
        <dbReference type="Pfam" id="PF05347"/>
    </source>
</evidence>
<evidence type="ECO:0000256" key="4">
    <source>
        <dbReference type="ARBA" id="ARBA00023128"/>
    </source>
</evidence>
<evidence type="ECO:0000256" key="5">
    <source>
        <dbReference type="ARBA" id="ARBA00026235"/>
    </source>
</evidence>
<evidence type="ECO:0000256" key="2">
    <source>
        <dbReference type="ARBA" id="ARBA00009508"/>
    </source>
</evidence>
<dbReference type="PANTHER" id="PTHR13675">
    <property type="entry name" value="LYR MOTIF-CONTAINING PROTEIN 2"/>
    <property type="match status" value="1"/>
</dbReference>
<dbReference type="CDD" id="cd20262">
    <property type="entry name" value="Complex1_LYR_LYRM2"/>
    <property type="match status" value="1"/>
</dbReference>
<proteinExistence type="inferred from homology"/>
<dbReference type="PANTHER" id="PTHR13675:SF0">
    <property type="entry name" value="LYR MOTIF-CONTAINING PROTEIN 2"/>
    <property type="match status" value="1"/>
</dbReference>
<name>A0A9W9AQV3_9AGAR</name>
<comment type="similarity">
    <text evidence="2">Belongs to the complex I LYR family.</text>
</comment>
<comment type="function">
    <text evidence="6">Involved in efficient integration of the N-module into mitochondrial respiratory chain complex I.</text>
</comment>
<keyword evidence="3" id="KW-0809">Transit peptide</keyword>
<dbReference type="InterPro" id="IPR008011">
    <property type="entry name" value="Complex1_LYR_dom"/>
</dbReference>
<dbReference type="GO" id="GO:0005739">
    <property type="term" value="C:mitochondrion"/>
    <property type="evidence" value="ECO:0007669"/>
    <property type="project" value="UniProtKB-SubCell"/>
</dbReference>
<dbReference type="Pfam" id="PF05347">
    <property type="entry name" value="Complex1_LYR"/>
    <property type="match status" value="1"/>
</dbReference>
<organism evidence="8 9">
    <name type="scientific">Lentinula aciculospora</name>
    <dbReference type="NCBI Taxonomy" id="153920"/>
    <lineage>
        <taxon>Eukaryota</taxon>
        <taxon>Fungi</taxon>
        <taxon>Dikarya</taxon>
        <taxon>Basidiomycota</taxon>
        <taxon>Agaricomycotina</taxon>
        <taxon>Agaricomycetes</taxon>
        <taxon>Agaricomycetidae</taxon>
        <taxon>Agaricales</taxon>
        <taxon>Marasmiineae</taxon>
        <taxon>Omphalotaceae</taxon>
        <taxon>Lentinula</taxon>
    </lineage>
</organism>
<comment type="subcellular location">
    <subcellularLocation>
        <location evidence="1">Mitochondrion</location>
    </subcellularLocation>
</comment>
<comment type="caution">
    <text evidence="8">The sequence shown here is derived from an EMBL/GenBank/DDBJ whole genome shotgun (WGS) entry which is preliminary data.</text>
</comment>